<evidence type="ECO:0000313" key="14">
    <source>
        <dbReference type="Proteomes" id="UP000198877"/>
    </source>
</evidence>
<evidence type="ECO:0000259" key="12">
    <source>
        <dbReference type="Pfam" id="PF06750"/>
    </source>
</evidence>
<keyword evidence="3" id="KW-1003">Cell membrane</keyword>
<keyword evidence="9" id="KW-0511">Multifunctional enzyme</keyword>
<evidence type="ECO:0000256" key="8">
    <source>
        <dbReference type="RuleBase" id="RU003793"/>
    </source>
</evidence>
<dbReference type="AlphaFoldDB" id="A0A1I6I1L6"/>
<dbReference type="EC" id="3.4.23.43" evidence="9"/>
<dbReference type="EC" id="2.1.1.-" evidence="9"/>
<evidence type="ECO:0000256" key="4">
    <source>
        <dbReference type="ARBA" id="ARBA00022519"/>
    </source>
</evidence>
<organism evidence="13 14">
    <name type="scientific">Microbacterium azadirachtae</name>
    <dbReference type="NCBI Taxonomy" id="582680"/>
    <lineage>
        <taxon>Bacteria</taxon>
        <taxon>Bacillati</taxon>
        <taxon>Actinomycetota</taxon>
        <taxon>Actinomycetes</taxon>
        <taxon>Micrococcales</taxon>
        <taxon>Microbacteriaceae</taxon>
        <taxon>Microbacterium</taxon>
    </lineage>
</organism>
<name>A0A1I6I1L6_9MICO</name>
<keyword evidence="6 10" id="KW-1133">Transmembrane helix</keyword>
<feature type="transmembrane region" description="Helical" evidence="10">
    <location>
        <begin position="279"/>
        <end position="301"/>
    </location>
</feature>
<keyword evidence="4" id="KW-0997">Cell inner membrane</keyword>
<feature type="transmembrane region" description="Helical" evidence="10">
    <location>
        <begin position="246"/>
        <end position="267"/>
    </location>
</feature>
<keyword evidence="9 13" id="KW-0489">Methyltransferase</keyword>
<protein>
    <recommendedName>
        <fullName evidence="9">Prepilin leader peptidase/N-methyltransferase</fullName>
        <ecNumber evidence="9">2.1.1.-</ecNumber>
        <ecNumber evidence="9">3.4.23.43</ecNumber>
    </recommendedName>
</protein>
<evidence type="ECO:0000256" key="3">
    <source>
        <dbReference type="ARBA" id="ARBA00022475"/>
    </source>
</evidence>
<dbReference type="PRINTS" id="PR00864">
    <property type="entry name" value="PREPILNPTASE"/>
</dbReference>
<feature type="transmembrane region" description="Helical" evidence="10">
    <location>
        <begin position="134"/>
        <end position="155"/>
    </location>
</feature>
<gene>
    <name evidence="13" type="ORF">SAMN04488591_2339</name>
</gene>
<dbReference type="PANTHER" id="PTHR30487:SF0">
    <property type="entry name" value="PREPILIN LEADER PEPTIDASE_N-METHYLTRANSFERASE-RELATED"/>
    <property type="match status" value="1"/>
</dbReference>
<dbReference type="EMBL" id="FOYR01000002">
    <property type="protein sequence ID" value="SFR60601.1"/>
    <property type="molecule type" value="Genomic_DNA"/>
</dbReference>
<feature type="domain" description="Prepilin peptidase A24 N-terminal" evidence="12">
    <location>
        <begin position="11"/>
        <end position="91"/>
    </location>
</feature>
<evidence type="ECO:0000256" key="10">
    <source>
        <dbReference type="SAM" id="Phobius"/>
    </source>
</evidence>
<keyword evidence="5 9" id="KW-0812">Transmembrane</keyword>
<dbReference type="InterPro" id="IPR014032">
    <property type="entry name" value="Peptidase_A24A_bac"/>
</dbReference>
<feature type="domain" description="Prepilin type IV endopeptidase peptidase" evidence="11">
    <location>
        <begin position="145"/>
        <end position="262"/>
    </location>
</feature>
<dbReference type="PANTHER" id="PTHR30487">
    <property type="entry name" value="TYPE 4 PREPILIN-LIKE PROTEINS LEADER PEPTIDE-PROCESSING ENZYME"/>
    <property type="match status" value="1"/>
</dbReference>
<keyword evidence="9" id="KW-0378">Hydrolase</keyword>
<evidence type="ECO:0000256" key="6">
    <source>
        <dbReference type="ARBA" id="ARBA00022989"/>
    </source>
</evidence>
<evidence type="ECO:0000256" key="7">
    <source>
        <dbReference type="ARBA" id="ARBA00023136"/>
    </source>
</evidence>
<comment type="catalytic activity">
    <reaction evidence="9">
        <text>Typically cleaves a -Gly-|-Phe- bond to release an N-terminal, basic peptide of 5-8 residues from type IV prepilin, and then N-methylates the new N-terminal amino group, the methyl donor being S-adenosyl-L-methionine.</text>
        <dbReference type="EC" id="3.4.23.43"/>
    </reaction>
</comment>
<dbReference type="GO" id="GO:0004190">
    <property type="term" value="F:aspartic-type endopeptidase activity"/>
    <property type="evidence" value="ECO:0007669"/>
    <property type="project" value="UniProtKB-EC"/>
</dbReference>
<dbReference type="Proteomes" id="UP000198877">
    <property type="component" value="Unassembled WGS sequence"/>
</dbReference>
<dbReference type="GO" id="GO:0008168">
    <property type="term" value="F:methyltransferase activity"/>
    <property type="evidence" value="ECO:0007669"/>
    <property type="project" value="UniProtKB-KW"/>
</dbReference>
<proteinExistence type="inferred from homology"/>
<dbReference type="RefSeq" id="WP_091739141.1">
    <property type="nucleotide sequence ID" value="NZ_FOYR01000002.1"/>
</dbReference>
<dbReference type="GO" id="GO:0006465">
    <property type="term" value="P:signal peptide processing"/>
    <property type="evidence" value="ECO:0007669"/>
    <property type="project" value="TreeGrafter"/>
</dbReference>
<comment type="subcellular location">
    <subcellularLocation>
        <location evidence="1">Cell inner membrane</location>
        <topology evidence="1">Multi-pass membrane protein</topology>
    </subcellularLocation>
    <subcellularLocation>
        <location evidence="9">Cell membrane</location>
        <topology evidence="9">Multi-pass membrane protein</topology>
    </subcellularLocation>
</comment>
<keyword evidence="9 13" id="KW-0808">Transferase</keyword>
<feature type="transmembrane region" description="Helical" evidence="10">
    <location>
        <begin position="167"/>
        <end position="187"/>
    </location>
</feature>
<comment type="similarity">
    <text evidence="2 8">Belongs to the peptidase A24 family.</text>
</comment>
<keyword evidence="7 10" id="KW-0472">Membrane</keyword>
<sequence length="307" mass="31414">MTAFLLVFAGLLGLVIGSFLNVVAYRVPAGISLVRESRCPGCDAPIRWWQNVPVVSWVALRGRCAHCAAPISAQYPLVEAFTGVVFVGVTWWALRLAALAQGPGVGSLAQGPGVGSLAQGPGVGTALDAVADPVFWVVLVAFLGFAAVSIVLSLIDLETKRLPNAIVLPSIVVGVALLAIAAALGSAGSASGVGWAAFLRAVAGGAILCAFYAIVRLISPRGMGGGDVKLAALVGLFLGWCGWATLVVGAFAAFVLGGLFGVVLILLRRAKRKTAIPFGPWMIAGAWAGIAVGEPIGRWYVGMLGLS</sequence>
<dbReference type="Pfam" id="PF06750">
    <property type="entry name" value="A24_N_bact"/>
    <property type="match status" value="1"/>
</dbReference>
<evidence type="ECO:0000256" key="9">
    <source>
        <dbReference type="RuleBase" id="RU003794"/>
    </source>
</evidence>
<dbReference type="GO" id="GO:0032259">
    <property type="term" value="P:methylation"/>
    <property type="evidence" value="ECO:0007669"/>
    <property type="project" value="UniProtKB-KW"/>
</dbReference>
<evidence type="ECO:0000256" key="2">
    <source>
        <dbReference type="ARBA" id="ARBA00005801"/>
    </source>
</evidence>
<dbReference type="InterPro" id="IPR000045">
    <property type="entry name" value="Prepilin_IV_endopep_pep"/>
</dbReference>
<dbReference type="InterPro" id="IPR010627">
    <property type="entry name" value="Prepilin_pept_A24_N"/>
</dbReference>
<accession>A0A1I6I1L6</accession>
<dbReference type="InterPro" id="IPR050882">
    <property type="entry name" value="Prepilin_peptidase/N-MTase"/>
</dbReference>
<evidence type="ECO:0000256" key="1">
    <source>
        <dbReference type="ARBA" id="ARBA00004429"/>
    </source>
</evidence>
<evidence type="ECO:0000256" key="5">
    <source>
        <dbReference type="ARBA" id="ARBA00022692"/>
    </source>
</evidence>
<evidence type="ECO:0000259" key="11">
    <source>
        <dbReference type="Pfam" id="PF01478"/>
    </source>
</evidence>
<comment type="function">
    <text evidence="9">Plays an essential role in type IV pili and type II pseudopili formation by proteolytically removing the leader sequence from substrate proteins and subsequently monomethylating the alpha-amino group of the newly exposed N-terminal phenylalanine.</text>
</comment>
<dbReference type="Gene3D" id="1.20.120.1220">
    <property type="match status" value="1"/>
</dbReference>
<dbReference type="GO" id="GO:0005886">
    <property type="term" value="C:plasma membrane"/>
    <property type="evidence" value="ECO:0007669"/>
    <property type="project" value="UniProtKB-SubCell"/>
</dbReference>
<feature type="transmembrane region" description="Helical" evidence="10">
    <location>
        <begin position="193"/>
        <end position="215"/>
    </location>
</feature>
<reference evidence="14" key="1">
    <citation type="submission" date="2016-10" db="EMBL/GenBank/DDBJ databases">
        <authorList>
            <person name="Varghese N."/>
            <person name="Submissions S."/>
        </authorList>
    </citation>
    <scope>NUCLEOTIDE SEQUENCE [LARGE SCALE GENOMIC DNA]</scope>
    <source>
        <strain evidence="14">CL127</strain>
    </source>
</reference>
<keyword evidence="9" id="KW-0645">Protease</keyword>
<evidence type="ECO:0000313" key="13">
    <source>
        <dbReference type="EMBL" id="SFR60601.1"/>
    </source>
</evidence>
<dbReference type="Pfam" id="PF01478">
    <property type="entry name" value="Peptidase_A24"/>
    <property type="match status" value="1"/>
</dbReference>